<evidence type="ECO:0000313" key="2">
    <source>
        <dbReference type="Proteomes" id="UP001057402"/>
    </source>
</evidence>
<protein>
    <submittedName>
        <fullName evidence="1">Uncharacterized protein</fullName>
    </submittedName>
</protein>
<evidence type="ECO:0000313" key="1">
    <source>
        <dbReference type="EMBL" id="KAI4382470.1"/>
    </source>
</evidence>
<sequence length="104" mass="11758">MIWGCRFSLLSPFAAPTNCQLYITDMCKAGLAGLYNLPTHPPTHLLTETQLLLYMFDKGQERRGGGILHLPGNKLMIMIMINATLTFYLLSFHPQFHLMNEICG</sequence>
<organism evidence="1 2">
    <name type="scientific">Melastoma candidum</name>
    <dbReference type="NCBI Taxonomy" id="119954"/>
    <lineage>
        <taxon>Eukaryota</taxon>
        <taxon>Viridiplantae</taxon>
        <taxon>Streptophyta</taxon>
        <taxon>Embryophyta</taxon>
        <taxon>Tracheophyta</taxon>
        <taxon>Spermatophyta</taxon>
        <taxon>Magnoliopsida</taxon>
        <taxon>eudicotyledons</taxon>
        <taxon>Gunneridae</taxon>
        <taxon>Pentapetalae</taxon>
        <taxon>rosids</taxon>
        <taxon>malvids</taxon>
        <taxon>Myrtales</taxon>
        <taxon>Melastomataceae</taxon>
        <taxon>Melastomatoideae</taxon>
        <taxon>Melastomateae</taxon>
        <taxon>Melastoma</taxon>
    </lineage>
</organism>
<proteinExistence type="predicted"/>
<dbReference type="EMBL" id="CM042882">
    <property type="protein sequence ID" value="KAI4382470.1"/>
    <property type="molecule type" value="Genomic_DNA"/>
</dbReference>
<keyword evidence="2" id="KW-1185">Reference proteome</keyword>
<name>A0ACB9RTR6_9MYRT</name>
<accession>A0ACB9RTR6</accession>
<gene>
    <name evidence="1" type="ORF">MLD38_008431</name>
</gene>
<dbReference type="Proteomes" id="UP001057402">
    <property type="component" value="Chromosome 3"/>
</dbReference>
<reference evidence="2" key="1">
    <citation type="journal article" date="2023" name="Front. Plant Sci.">
        <title>Chromosomal-level genome assembly of Melastoma candidum provides insights into trichome evolution.</title>
        <authorList>
            <person name="Zhong Y."/>
            <person name="Wu W."/>
            <person name="Sun C."/>
            <person name="Zou P."/>
            <person name="Liu Y."/>
            <person name="Dai S."/>
            <person name="Zhou R."/>
        </authorList>
    </citation>
    <scope>NUCLEOTIDE SEQUENCE [LARGE SCALE GENOMIC DNA]</scope>
</reference>
<comment type="caution">
    <text evidence="1">The sequence shown here is derived from an EMBL/GenBank/DDBJ whole genome shotgun (WGS) entry which is preliminary data.</text>
</comment>